<name>A0A8S1LD52_PARPR</name>
<accession>A0A8S1LD52</accession>
<dbReference type="EMBL" id="CAJJDM010000032">
    <property type="protein sequence ID" value="CAD8062646.1"/>
    <property type="molecule type" value="Genomic_DNA"/>
</dbReference>
<keyword evidence="2" id="KW-1185">Reference proteome</keyword>
<reference evidence="1" key="1">
    <citation type="submission" date="2021-01" db="EMBL/GenBank/DDBJ databases">
        <authorList>
            <consortium name="Genoscope - CEA"/>
            <person name="William W."/>
        </authorList>
    </citation>
    <scope>NUCLEOTIDE SEQUENCE</scope>
</reference>
<dbReference type="AlphaFoldDB" id="A0A8S1LD52"/>
<sequence>MNGTFFDKYKQSTDLLVKLSKLGSAVTAVYEIREINYMISGKSPFFDFFTDQKRIEQNVIVEKELEKINEFLVFYLFLDFDLSLTDDDFVDKFENVQSTNLCNFIIHYNQTLAQEHCNLIYEGVMKLGLINTLTEIYRQIKTEYENTKGFQIQYRNKFGAFEEVEIGLIASDSILYLQSEVFNAVELKTSELITAHQVLKFKRLFRF</sequence>
<evidence type="ECO:0000313" key="1">
    <source>
        <dbReference type="EMBL" id="CAD8062646.1"/>
    </source>
</evidence>
<protein>
    <submittedName>
        <fullName evidence="1">Uncharacterized protein</fullName>
    </submittedName>
</protein>
<proteinExistence type="predicted"/>
<dbReference type="Proteomes" id="UP000688137">
    <property type="component" value="Unassembled WGS sequence"/>
</dbReference>
<comment type="caution">
    <text evidence="1">The sequence shown here is derived from an EMBL/GenBank/DDBJ whole genome shotgun (WGS) entry which is preliminary data.</text>
</comment>
<organism evidence="1 2">
    <name type="scientific">Paramecium primaurelia</name>
    <dbReference type="NCBI Taxonomy" id="5886"/>
    <lineage>
        <taxon>Eukaryota</taxon>
        <taxon>Sar</taxon>
        <taxon>Alveolata</taxon>
        <taxon>Ciliophora</taxon>
        <taxon>Intramacronucleata</taxon>
        <taxon>Oligohymenophorea</taxon>
        <taxon>Peniculida</taxon>
        <taxon>Parameciidae</taxon>
        <taxon>Paramecium</taxon>
    </lineage>
</organism>
<evidence type="ECO:0000313" key="2">
    <source>
        <dbReference type="Proteomes" id="UP000688137"/>
    </source>
</evidence>
<gene>
    <name evidence="1" type="ORF">PPRIM_AZ9-3.1.T0330250</name>
</gene>